<organism evidence="4 5">
    <name type="scientific">Rosa chinensis</name>
    <name type="common">China rose</name>
    <dbReference type="NCBI Taxonomy" id="74649"/>
    <lineage>
        <taxon>Eukaryota</taxon>
        <taxon>Viridiplantae</taxon>
        <taxon>Streptophyta</taxon>
        <taxon>Embryophyta</taxon>
        <taxon>Tracheophyta</taxon>
        <taxon>Spermatophyta</taxon>
        <taxon>Magnoliopsida</taxon>
        <taxon>eudicotyledons</taxon>
        <taxon>Gunneridae</taxon>
        <taxon>Pentapetalae</taxon>
        <taxon>rosids</taxon>
        <taxon>fabids</taxon>
        <taxon>Rosales</taxon>
        <taxon>Rosaceae</taxon>
        <taxon>Rosoideae</taxon>
        <taxon>Rosoideae incertae sedis</taxon>
        <taxon>Rosa</taxon>
    </lineage>
</organism>
<dbReference type="InterPro" id="IPR059002">
    <property type="entry name" value="IBH1_N"/>
</dbReference>
<dbReference type="PANTHER" id="PTHR33124">
    <property type="entry name" value="TRANSCRIPTION FACTOR IBH1-LIKE 1"/>
    <property type="match status" value="1"/>
</dbReference>
<proteinExistence type="predicted"/>
<dbReference type="Pfam" id="PF26576">
    <property type="entry name" value="IBH1_N"/>
    <property type="match status" value="1"/>
</dbReference>
<feature type="domain" description="IBH1-like N-terminal" evidence="3">
    <location>
        <begin position="13"/>
        <end position="79"/>
    </location>
</feature>
<reference evidence="4 5" key="1">
    <citation type="journal article" date="2018" name="Nat. Genet.">
        <title>The Rosa genome provides new insights in the design of modern roses.</title>
        <authorList>
            <person name="Bendahmane M."/>
        </authorList>
    </citation>
    <scope>NUCLEOTIDE SEQUENCE [LARGE SCALE GENOMIC DNA]</scope>
    <source>
        <strain evidence="5">cv. Old Blush</strain>
    </source>
</reference>
<protein>
    <submittedName>
        <fullName evidence="4">Putative transcription factor bHLH family</fullName>
    </submittedName>
</protein>
<dbReference type="Proteomes" id="UP000238479">
    <property type="component" value="Chromosome 6"/>
</dbReference>
<dbReference type="EMBL" id="PDCK01000044">
    <property type="protein sequence ID" value="PRQ25355.1"/>
    <property type="molecule type" value="Genomic_DNA"/>
</dbReference>
<gene>
    <name evidence="4" type="ORF">RchiOBHm_Chr6g0282791</name>
</gene>
<evidence type="ECO:0000259" key="3">
    <source>
        <dbReference type="Pfam" id="PF26576"/>
    </source>
</evidence>
<dbReference type="STRING" id="74649.A0A2P6PTU5"/>
<accession>A0A2P6PTU5</accession>
<dbReference type="PANTHER" id="PTHR33124:SF40">
    <property type="entry name" value="TRANSCRIPTION FACTOR IBH1"/>
    <property type="match status" value="1"/>
</dbReference>
<evidence type="ECO:0000256" key="2">
    <source>
        <dbReference type="ARBA" id="ARBA00023163"/>
    </source>
</evidence>
<keyword evidence="5" id="KW-1185">Reference proteome</keyword>
<sequence length="170" mass="19330">MNSRSLLLSPNPNSLKSRFTKGLLRALSIINKHRQQPRSSREIRRRHRLIKAAAYGSMASSVGNRRAWSRALLWKIRNQTRKGYAPTRNIGSSTRQLSMKKRICDLQKGNNSKDRVEVGGLGQVDKLRRLVPGGQVMDTCSLLEETAHYMKCLATQVKVMTRIVEVYNIP</sequence>
<dbReference type="GO" id="GO:0006355">
    <property type="term" value="P:regulation of DNA-templated transcription"/>
    <property type="evidence" value="ECO:0007669"/>
    <property type="project" value="InterPro"/>
</dbReference>
<dbReference type="Gramene" id="PRQ25355">
    <property type="protein sequence ID" value="PRQ25355"/>
    <property type="gene ID" value="RchiOBHm_Chr6g0282791"/>
</dbReference>
<evidence type="ECO:0000256" key="1">
    <source>
        <dbReference type="ARBA" id="ARBA00023015"/>
    </source>
</evidence>
<dbReference type="OMA" id="DSKNSAC"/>
<dbReference type="InterPro" id="IPR044660">
    <property type="entry name" value="IBH1-like"/>
</dbReference>
<dbReference type="AlphaFoldDB" id="A0A2P6PTU5"/>
<keyword evidence="1" id="KW-0805">Transcription regulation</keyword>
<keyword evidence="2" id="KW-0804">Transcription</keyword>
<name>A0A2P6PTU5_ROSCH</name>
<evidence type="ECO:0000313" key="5">
    <source>
        <dbReference type="Proteomes" id="UP000238479"/>
    </source>
</evidence>
<comment type="caution">
    <text evidence="4">The sequence shown here is derived from an EMBL/GenBank/DDBJ whole genome shotgun (WGS) entry which is preliminary data.</text>
</comment>
<evidence type="ECO:0000313" key="4">
    <source>
        <dbReference type="EMBL" id="PRQ25355.1"/>
    </source>
</evidence>